<feature type="coiled-coil region" evidence="1">
    <location>
        <begin position="51"/>
        <end position="92"/>
    </location>
</feature>
<dbReference type="Proteomes" id="UP000309340">
    <property type="component" value="Unassembled WGS sequence"/>
</dbReference>
<accession>A0A4U0WJU4</accession>
<name>A0A4U0WJU4_9PEZI</name>
<evidence type="ECO:0000256" key="1">
    <source>
        <dbReference type="SAM" id="Coils"/>
    </source>
</evidence>
<evidence type="ECO:0000313" key="2">
    <source>
        <dbReference type="EMBL" id="TKA62768.1"/>
    </source>
</evidence>
<gene>
    <name evidence="2" type="ORF">B0A55_12902</name>
</gene>
<sequence length="108" mass="12417">MSATARIRMEELDTKRTQAHSWISAQQVRLLSIEARLRYNGGGTVLDYKTVEAYNAEMKRVERAMDQMRGTIVDMDRETEQLEAQAARLEGNGQERKMEEQIAALRTL</sequence>
<comment type="caution">
    <text evidence="2">The sequence shown here is derived from an EMBL/GenBank/DDBJ whole genome shotgun (WGS) entry which is preliminary data.</text>
</comment>
<protein>
    <submittedName>
        <fullName evidence="2">Uncharacterized protein</fullName>
    </submittedName>
</protein>
<keyword evidence="3" id="KW-1185">Reference proteome</keyword>
<proteinExistence type="predicted"/>
<evidence type="ECO:0000313" key="3">
    <source>
        <dbReference type="Proteomes" id="UP000309340"/>
    </source>
</evidence>
<keyword evidence="1" id="KW-0175">Coiled coil</keyword>
<reference evidence="2 3" key="1">
    <citation type="submission" date="2017-03" db="EMBL/GenBank/DDBJ databases">
        <title>Genomes of endolithic fungi from Antarctica.</title>
        <authorList>
            <person name="Coleine C."/>
            <person name="Masonjones S."/>
            <person name="Stajich J.E."/>
        </authorList>
    </citation>
    <scope>NUCLEOTIDE SEQUENCE [LARGE SCALE GENOMIC DNA]</scope>
    <source>
        <strain evidence="2 3">CCFEE 5184</strain>
    </source>
</reference>
<dbReference type="AlphaFoldDB" id="A0A4U0WJU4"/>
<organism evidence="2 3">
    <name type="scientific">Friedmanniomyces simplex</name>
    <dbReference type="NCBI Taxonomy" id="329884"/>
    <lineage>
        <taxon>Eukaryota</taxon>
        <taxon>Fungi</taxon>
        <taxon>Dikarya</taxon>
        <taxon>Ascomycota</taxon>
        <taxon>Pezizomycotina</taxon>
        <taxon>Dothideomycetes</taxon>
        <taxon>Dothideomycetidae</taxon>
        <taxon>Mycosphaerellales</taxon>
        <taxon>Teratosphaeriaceae</taxon>
        <taxon>Friedmanniomyces</taxon>
    </lineage>
</organism>
<dbReference type="EMBL" id="NAJQ01001026">
    <property type="protein sequence ID" value="TKA62768.1"/>
    <property type="molecule type" value="Genomic_DNA"/>
</dbReference>